<feature type="transmembrane region" description="Helical" evidence="1">
    <location>
        <begin position="167"/>
        <end position="188"/>
    </location>
</feature>
<evidence type="ECO:0000256" key="1">
    <source>
        <dbReference type="SAM" id="Phobius"/>
    </source>
</evidence>
<dbReference type="InterPro" id="IPR003675">
    <property type="entry name" value="Rce1/LyrA-like_dom"/>
</dbReference>
<keyword evidence="3" id="KW-0378">Hydrolase</keyword>
<dbReference type="PANTHER" id="PTHR36435:SF1">
    <property type="entry name" value="CAAX AMINO TERMINAL PROTEASE FAMILY PROTEIN"/>
    <property type="match status" value="1"/>
</dbReference>
<feature type="transmembrane region" description="Helical" evidence="1">
    <location>
        <begin position="144"/>
        <end position="161"/>
    </location>
</feature>
<organism evidence="3 4">
    <name type="scientific">Fibrella forsythiae</name>
    <dbReference type="NCBI Taxonomy" id="2817061"/>
    <lineage>
        <taxon>Bacteria</taxon>
        <taxon>Pseudomonadati</taxon>
        <taxon>Bacteroidota</taxon>
        <taxon>Cytophagia</taxon>
        <taxon>Cytophagales</taxon>
        <taxon>Spirosomataceae</taxon>
        <taxon>Fibrella</taxon>
    </lineage>
</organism>
<dbReference type="GO" id="GO:0008237">
    <property type="term" value="F:metallopeptidase activity"/>
    <property type="evidence" value="ECO:0007669"/>
    <property type="project" value="UniProtKB-KW"/>
</dbReference>
<keyword evidence="1" id="KW-1133">Transmembrane helix</keyword>
<reference evidence="3 4" key="1">
    <citation type="submission" date="2021-03" db="EMBL/GenBank/DDBJ databases">
        <title>Fibrella sp. HMF5405 genome sequencing and assembly.</title>
        <authorList>
            <person name="Kang H."/>
            <person name="Kim H."/>
            <person name="Bae S."/>
            <person name="Joh K."/>
        </authorList>
    </citation>
    <scope>NUCLEOTIDE SEQUENCE [LARGE SCALE GENOMIC DNA]</scope>
    <source>
        <strain evidence="3 4">HMF5405</strain>
    </source>
</reference>
<keyword evidence="3" id="KW-0482">Metalloprotease</keyword>
<feature type="transmembrane region" description="Helical" evidence="1">
    <location>
        <begin position="81"/>
        <end position="98"/>
    </location>
</feature>
<sequence>MKKPLLITLTILGVTLFGYLSRNAIMKALGFGSPGTFSLLGLTAYRFVWNILIPALTIAALHKPRRVLAELGWQANPLKGLMIGLLFTMPMLIGFSLFLTPVDAPAEKMLLDVYKNSFWAALAEETVFRAFLFGQLFRHGRWPFWVAVGAQAILFGVGHLYQAHNGVQAAGVFAVTFAGALWFAWLWLTWQSLWVPIAVHMLMNAWWGLFAVADSTLGGWMANACRVATIALSIWFTLRMLKREGRTARVWNQEVKQTAGLPATSALAL</sequence>
<keyword evidence="1" id="KW-0472">Membrane</keyword>
<comment type="caution">
    <text evidence="3">The sequence shown here is derived from an EMBL/GenBank/DDBJ whole genome shotgun (WGS) entry which is preliminary data.</text>
</comment>
<accession>A0ABS3JMX2</accession>
<evidence type="ECO:0000313" key="4">
    <source>
        <dbReference type="Proteomes" id="UP000664628"/>
    </source>
</evidence>
<feature type="domain" description="CAAX prenyl protease 2/Lysostaphin resistance protein A-like" evidence="2">
    <location>
        <begin position="112"/>
        <end position="205"/>
    </location>
</feature>
<keyword evidence="3" id="KW-0645">Protease</keyword>
<name>A0ABS3JMX2_9BACT</name>
<evidence type="ECO:0000313" key="3">
    <source>
        <dbReference type="EMBL" id="MBO0951330.1"/>
    </source>
</evidence>
<dbReference type="PANTHER" id="PTHR36435">
    <property type="entry name" value="SLR1288 PROTEIN"/>
    <property type="match status" value="1"/>
</dbReference>
<protein>
    <submittedName>
        <fullName evidence="3">CPBP family intramembrane metalloprotease</fullName>
    </submittedName>
</protein>
<dbReference type="Pfam" id="PF02517">
    <property type="entry name" value="Rce1-like"/>
    <property type="match status" value="1"/>
</dbReference>
<dbReference type="EMBL" id="JAFMYW010000007">
    <property type="protein sequence ID" value="MBO0951330.1"/>
    <property type="molecule type" value="Genomic_DNA"/>
</dbReference>
<dbReference type="Proteomes" id="UP000664628">
    <property type="component" value="Unassembled WGS sequence"/>
</dbReference>
<feature type="transmembrane region" description="Helical" evidence="1">
    <location>
        <begin position="219"/>
        <end position="238"/>
    </location>
</feature>
<proteinExistence type="predicted"/>
<gene>
    <name evidence="3" type="ORF">J2I46_22295</name>
</gene>
<feature type="transmembrane region" description="Helical" evidence="1">
    <location>
        <begin position="39"/>
        <end position="61"/>
    </location>
</feature>
<keyword evidence="4" id="KW-1185">Reference proteome</keyword>
<keyword evidence="1" id="KW-0812">Transmembrane</keyword>
<evidence type="ECO:0000259" key="2">
    <source>
        <dbReference type="Pfam" id="PF02517"/>
    </source>
</evidence>
<dbReference type="InterPro" id="IPR052710">
    <property type="entry name" value="CAAX_protease"/>
</dbReference>
<dbReference type="RefSeq" id="WP_207331274.1">
    <property type="nucleotide sequence ID" value="NZ_JAFMYW010000007.1"/>
</dbReference>